<organism evidence="1 2">
    <name type="scientific">Solanum commersonii</name>
    <name type="common">Commerson's wild potato</name>
    <name type="synonym">Commerson's nightshade</name>
    <dbReference type="NCBI Taxonomy" id="4109"/>
    <lineage>
        <taxon>Eukaryota</taxon>
        <taxon>Viridiplantae</taxon>
        <taxon>Streptophyta</taxon>
        <taxon>Embryophyta</taxon>
        <taxon>Tracheophyta</taxon>
        <taxon>Spermatophyta</taxon>
        <taxon>Magnoliopsida</taxon>
        <taxon>eudicotyledons</taxon>
        <taxon>Gunneridae</taxon>
        <taxon>Pentapetalae</taxon>
        <taxon>asterids</taxon>
        <taxon>lamiids</taxon>
        <taxon>Solanales</taxon>
        <taxon>Solanaceae</taxon>
        <taxon>Solanoideae</taxon>
        <taxon>Solaneae</taxon>
        <taxon>Solanum</taxon>
    </lineage>
</organism>
<sequence length="123" mass="13733">MEGNCEVFRTEGASFFNNLKSGGNKGRNHRRNEEGHLDIFVELELAQVASIVSMRIFGDGTLFEQLNLSLLEDKPKSKLGSPKQHEPPFVPILEALKEVDQKARKGAVNESPISFVKQYCTAQ</sequence>
<evidence type="ECO:0000313" key="1">
    <source>
        <dbReference type="EMBL" id="KAG5576749.1"/>
    </source>
</evidence>
<comment type="caution">
    <text evidence="1">The sequence shown here is derived from an EMBL/GenBank/DDBJ whole genome shotgun (WGS) entry which is preliminary data.</text>
</comment>
<name>A0A9J5WN21_SOLCO</name>
<dbReference type="EMBL" id="JACXVP010000011">
    <property type="protein sequence ID" value="KAG5576749.1"/>
    <property type="molecule type" value="Genomic_DNA"/>
</dbReference>
<dbReference type="Proteomes" id="UP000824120">
    <property type="component" value="Chromosome 11"/>
</dbReference>
<dbReference type="AlphaFoldDB" id="A0A9J5WN21"/>
<accession>A0A9J5WN21</accession>
<proteinExistence type="predicted"/>
<reference evidence="1 2" key="1">
    <citation type="submission" date="2020-09" db="EMBL/GenBank/DDBJ databases">
        <title>De no assembly of potato wild relative species, Solanum commersonii.</title>
        <authorList>
            <person name="Cho K."/>
        </authorList>
    </citation>
    <scope>NUCLEOTIDE SEQUENCE [LARGE SCALE GENOMIC DNA]</scope>
    <source>
        <strain evidence="1">LZ3.2</strain>
        <tissue evidence="1">Leaf</tissue>
    </source>
</reference>
<keyword evidence="2" id="KW-1185">Reference proteome</keyword>
<evidence type="ECO:0000313" key="2">
    <source>
        <dbReference type="Proteomes" id="UP000824120"/>
    </source>
</evidence>
<gene>
    <name evidence="1" type="ORF">H5410_056883</name>
</gene>
<protein>
    <submittedName>
        <fullName evidence="1">Uncharacterized protein</fullName>
    </submittedName>
</protein>